<dbReference type="AlphaFoldDB" id="A0A0D1K8K4"/>
<dbReference type="EMBL" id="JXBC01000014">
    <property type="protein sequence ID" value="KIU04450.1"/>
    <property type="molecule type" value="Genomic_DNA"/>
</dbReference>
<feature type="transmembrane region" description="Helical" evidence="2">
    <location>
        <begin position="6"/>
        <end position="27"/>
    </location>
</feature>
<evidence type="ECO:0000256" key="1">
    <source>
        <dbReference type="SAM" id="MobiDB-lite"/>
    </source>
</evidence>
<organism evidence="3 4">
    <name type="scientific">Bacillus subtilis</name>
    <dbReference type="NCBI Taxonomy" id="1423"/>
    <lineage>
        <taxon>Bacteria</taxon>
        <taxon>Bacillati</taxon>
        <taxon>Bacillota</taxon>
        <taxon>Bacilli</taxon>
        <taxon>Bacillales</taxon>
        <taxon>Bacillaceae</taxon>
        <taxon>Bacillus</taxon>
    </lineage>
</organism>
<keyword evidence="2" id="KW-0472">Membrane</keyword>
<sequence length="269" mass="30927">MNKGVFYLSILLILIILPIVGIVALRIMKEVIISVFRTIIATLCVFFLLIAGYVILWDLVGIHIPSTPPIGIAEIIKSANNSQSYITLKEHFTINKNKEYDLLGNEISTSENEQPDDSPLISSDTKNNKERAMDSTQRSKEISLEKTDKDQLGFINTTTSRFFSVYEWNKEEGKFELNTSKNDKDYLNNEPFFQQPLIMKTLDAGNEKYTGIYRIIIRGDEKILFEFQKRVPLVSKTKLNINEIRKHKISKSYDLITFGKDIYLLKNSN</sequence>
<dbReference type="Proteomes" id="UP000032247">
    <property type="component" value="Unassembled WGS sequence"/>
</dbReference>
<keyword evidence="2" id="KW-0812">Transmembrane</keyword>
<feature type="transmembrane region" description="Helical" evidence="2">
    <location>
        <begin position="39"/>
        <end position="60"/>
    </location>
</feature>
<proteinExistence type="predicted"/>
<feature type="compositionally biased region" description="Basic and acidic residues" evidence="1">
    <location>
        <begin position="126"/>
        <end position="142"/>
    </location>
</feature>
<comment type="caution">
    <text evidence="3">The sequence shown here is derived from an EMBL/GenBank/DDBJ whole genome shotgun (WGS) entry which is preliminary data.</text>
</comment>
<protein>
    <submittedName>
        <fullName evidence="3">Uncharacterized protein</fullName>
    </submittedName>
</protein>
<evidence type="ECO:0000313" key="4">
    <source>
        <dbReference type="Proteomes" id="UP000032247"/>
    </source>
</evidence>
<accession>A0A0D1K8K4</accession>
<name>A0A0D1K8K4_BACIU</name>
<keyword evidence="2" id="KW-1133">Transmembrane helix</keyword>
<evidence type="ECO:0000313" key="3">
    <source>
        <dbReference type="EMBL" id="KIU04450.1"/>
    </source>
</evidence>
<feature type="region of interest" description="Disordered" evidence="1">
    <location>
        <begin position="108"/>
        <end position="142"/>
    </location>
</feature>
<reference evidence="3 4" key="1">
    <citation type="submission" date="2014-12" db="EMBL/GenBank/DDBJ databases">
        <title>Comparative genome analysis of Bacillus coagulans HM-08, Clostridium butyricum HM-68, Bacillus subtilis HM-66 and Bacillus licheniformis BL-09.</title>
        <authorList>
            <person name="Zhang H."/>
        </authorList>
    </citation>
    <scope>NUCLEOTIDE SEQUENCE [LARGE SCALE GENOMIC DNA]</scope>
    <source>
        <strain evidence="3 4">HM-66</strain>
    </source>
</reference>
<evidence type="ECO:0000256" key="2">
    <source>
        <dbReference type="SAM" id="Phobius"/>
    </source>
</evidence>
<gene>
    <name evidence="3" type="ORF">SC09_contig8orf00094</name>
</gene>
<dbReference type="PATRIC" id="fig|1423.173.peg.4899"/>